<protein>
    <submittedName>
        <fullName evidence="2">Uncharacterized protein</fullName>
    </submittedName>
</protein>
<dbReference type="EMBL" id="JABEXW010000416">
    <property type="protein sequence ID" value="KAF4964335.1"/>
    <property type="molecule type" value="Genomic_DNA"/>
</dbReference>
<name>A0A8H4TUJ7_9HYPO</name>
<feature type="region of interest" description="Disordered" evidence="1">
    <location>
        <begin position="495"/>
        <end position="521"/>
    </location>
</feature>
<dbReference type="Proteomes" id="UP000622797">
    <property type="component" value="Unassembled WGS sequence"/>
</dbReference>
<accession>A0A8H4TUJ7</accession>
<evidence type="ECO:0000313" key="2">
    <source>
        <dbReference type="EMBL" id="KAF4964335.1"/>
    </source>
</evidence>
<keyword evidence="3" id="KW-1185">Reference proteome</keyword>
<dbReference type="OrthoDB" id="5307331at2759"/>
<proteinExistence type="predicted"/>
<evidence type="ECO:0000256" key="1">
    <source>
        <dbReference type="SAM" id="MobiDB-lite"/>
    </source>
</evidence>
<feature type="compositionally biased region" description="Polar residues" evidence="1">
    <location>
        <begin position="610"/>
        <end position="620"/>
    </location>
</feature>
<feature type="compositionally biased region" description="Low complexity" evidence="1">
    <location>
        <begin position="665"/>
        <end position="694"/>
    </location>
</feature>
<gene>
    <name evidence="2" type="ORF">FSARC_7702</name>
</gene>
<reference evidence="2" key="2">
    <citation type="submission" date="2020-05" db="EMBL/GenBank/DDBJ databases">
        <authorList>
            <person name="Kim H.-S."/>
            <person name="Proctor R.H."/>
            <person name="Brown D.W."/>
        </authorList>
    </citation>
    <scope>NUCLEOTIDE SEQUENCE</scope>
    <source>
        <strain evidence="2">NRRL 20472</strain>
    </source>
</reference>
<evidence type="ECO:0000313" key="3">
    <source>
        <dbReference type="Proteomes" id="UP000622797"/>
    </source>
</evidence>
<feature type="compositionally biased region" description="Basic residues" evidence="1">
    <location>
        <begin position="733"/>
        <end position="743"/>
    </location>
</feature>
<feature type="compositionally biased region" description="Basic residues" evidence="1">
    <location>
        <begin position="495"/>
        <end position="508"/>
    </location>
</feature>
<feature type="region of interest" description="Disordered" evidence="1">
    <location>
        <begin position="544"/>
        <end position="574"/>
    </location>
</feature>
<sequence>MAGSANPSPWIAGTLQDNAASFLNDWDDQGLSFSEEQWNEIEELANRNVDPSLIDFNPSPEFNKAPQQEHDYDGCSTTANDAPALQTTADNGPVYQFDNFDNNSVASGVGDGLYDRLDTGMPTTFPCEQPSQLGSYHDYGTWPHPQYSQPYGPFYSYPEQGLAGRYELHQPGPAMENPYLPKHNLTYGQYTNQWNQRPLAPIVPSSLEPVGACMSCGCKPHTGRCPSPTLPQHPLRLPEVSQVESQGAAKRKWSHSYDDTYSPERATKVPRRSPQGRNAKNCSSPGKDKRGRVVDVSLVYTQRLDQVPNWTSKQGFEFSYTRQGQWEQDIILSAEQLRDYINSCPRQLTIWLQHVPAQSSSRVDKYDSACRYEGCPVPGRTMLMGWFRVVFDEFTELTSTGIKDPFKMAGSMHLWCLERCIDPVELFNSGVLEPDKRILPEEDMNRMAANRQSDIGIIRQSIEPWIETRRSKGGPPQIPCARHEDSLSYVMVKHHIDHQTRARQRTRDRRNGDKPEENRKTIEYHLGRLDLFHLMCKNERRRKQGLPELPYEDSDKNNNDAFTGGEAPDVPPSIDDATDTPLTEEEFDEYIAPYTTKSNDTYAPAEEPQAEQTRMATNRFPTPKSPVLKAEDAINVPPSPPHLDHSKAIPLQTNRAIVSPSDLFSPESVEVNPPPSSVSQSQESASSGAAANEQPGSKPESNGQVVAPPPMTSNLMFPSAPVKQGVQGSPLRRSSRVSAKKTP</sequence>
<dbReference type="AlphaFoldDB" id="A0A8H4TUJ7"/>
<feature type="region of interest" description="Disordered" evidence="1">
    <location>
        <begin position="658"/>
        <end position="743"/>
    </location>
</feature>
<feature type="region of interest" description="Disordered" evidence="1">
    <location>
        <begin position="598"/>
        <end position="625"/>
    </location>
</feature>
<comment type="caution">
    <text evidence="2">The sequence shown here is derived from an EMBL/GenBank/DDBJ whole genome shotgun (WGS) entry which is preliminary data.</text>
</comment>
<feature type="compositionally biased region" description="Basic and acidic residues" evidence="1">
    <location>
        <begin position="509"/>
        <end position="521"/>
    </location>
</feature>
<feature type="region of interest" description="Disordered" evidence="1">
    <location>
        <begin position="241"/>
        <end position="290"/>
    </location>
</feature>
<reference evidence="2" key="1">
    <citation type="journal article" date="2020" name="BMC Genomics">
        <title>Correction to: Identification and distribution of gene clusters required for synthesis of sphingolipid metabolism inhibitors in diverse species of the filamentous fungus Fusarium.</title>
        <authorList>
            <person name="Kim H.S."/>
            <person name="Lohmar J.M."/>
            <person name="Busman M."/>
            <person name="Brown D.W."/>
            <person name="Naumann T.A."/>
            <person name="Divon H.H."/>
            <person name="Lysoe E."/>
            <person name="Uhlig S."/>
            <person name="Proctor R.H."/>
        </authorList>
    </citation>
    <scope>NUCLEOTIDE SEQUENCE</scope>
    <source>
        <strain evidence="2">NRRL 20472</strain>
    </source>
</reference>
<feature type="compositionally biased region" description="Polar residues" evidence="1">
    <location>
        <begin position="275"/>
        <end position="284"/>
    </location>
</feature>
<organism evidence="2 3">
    <name type="scientific">Fusarium sarcochroum</name>
    <dbReference type="NCBI Taxonomy" id="1208366"/>
    <lineage>
        <taxon>Eukaryota</taxon>
        <taxon>Fungi</taxon>
        <taxon>Dikarya</taxon>
        <taxon>Ascomycota</taxon>
        <taxon>Pezizomycotina</taxon>
        <taxon>Sordariomycetes</taxon>
        <taxon>Hypocreomycetidae</taxon>
        <taxon>Hypocreales</taxon>
        <taxon>Nectriaceae</taxon>
        <taxon>Fusarium</taxon>
        <taxon>Fusarium lateritium species complex</taxon>
    </lineage>
</organism>